<accession>A0A919CC26</accession>
<feature type="region of interest" description="Disordered" evidence="1">
    <location>
        <begin position="398"/>
        <end position="445"/>
    </location>
</feature>
<reference evidence="2" key="2">
    <citation type="submission" date="2020-09" db="EMBL/GenBank/DDBJ databases">
        <authorList>
            <person name="Sun Q."/>
            <person name="Ohkuma M."/>
        </authorList>
    </citation>
    <scope>NUCLEOTIDE SEQUENCE</scope>
    <source>
        <strain evidence="2">JCM 4637</strain>
    </source>
</reference>
<organism evidence="2 3">
    <name type="scientific">Streptomyces finlayi</name>
    <dbReference type="NCBI Taxonomy" id="67296"/>
    <lineage>
        <taxon>Bacteria</taxon>
        <taxon>Bacillati</taxon>
        <taxon>Actinomycetota</taxon>
        <taxon>Actinomycetes</taxon>
        <taxon>Kitasatosporales</taxon>
        <taxon>Streptomycetaceae</taxon>
        <taxon>Streptomyces</taxon>
    </lineage>
</organism>
<sequence length="445" mass="48590">MAAQPWPLPRLVLAVAVTTTEAGRTLATFTVTNAKAAGVALVDPGDGGEKLRVTLTAQEGDPGLFTGTTTHPYTVPGHTTYTASAVAAAPSPAPTWSAVPDRWPVWPDVEAGVVTWEDVARTEEYAEVPVTVDVGDATVWATVYDAYPLPRIHIATWIAAPDKIRRWTLRRYVPSAGGDFDVDIWAGDRKAVNLSLEDGEAPLDQPVTYRLTLELNDGTRTVLTSNEVMISGTRGCFLTDTRSGRTVPVQVQAWDAREWESRQSLLVVMGRADPVVLTDRHVRPKGTWSLLTRSREELESLYSVLLSSRHVLLRTQAASSLKAVYVAVGNLAEQRLYPGIGNAWERLTQVQVQEVAPIPATARIAGTTWTQLAAAYETWEAVAERFPSWLDVGEWIAAPKQSAPPDPGPRPYLDQGPGAEWADGPRRPQDQGPRRRRDQGPEGEV</sequence>
<proteinExistence type="predicted"/>
<dbReference type="Proteomes" id="UP000638353">
    <property type="component" value="Unassembled WGS sequence"/>
</dbReference>
<comment type="caution">
    <text evidence="2">The sequence shown here is derived from an EMBL/GenBank/DDBJ whole genome shotgun (WGS) entry which is preliminary data.</text>
</comment>
<evidence type="ECO:0000313" key="3">
    <source>
        <dbReference type="Proteomes" id="UP000638353"/>
    </source>
</evidence>
<feature type="compositionally biased region" description="Basic and acidic residues" evidence="1">
    <location>
        <begin position="423"/>
        <end position="433"/>
    </location>
</feature>
<dbReference type="AlphaFoldDB" id="A0A919CC26"/>
<dbReference type="EMBL" id="BMVC01000010">
    <property type="protein sequence ID" value="GHD03375.1"/>
    <property type="molecule type" value="Genomic_DNA"/>
</dbReference>
<gene>
    <name evidence="2" type="ORF">GCM10010334_51060</name>
</gene>
<protein>
    <submittedName>
        <fullName evidence="2">Uncharacterized protein</fullName>
    </submittedName>
</protein>
<name>A0A919CC26_9ACTN</name>
<dbReference type="RefSeq" id="WP_189825320.1">
    <property type="nucleotide sequence ID" value="NZ_BMVC01000010.1"/>
</dbReference>
<evidence type="ECO:0000313" key="2">
    <source>
        <dbReference type="EMBL" id="GHD03375.1"/>
    </source>
</evidence>
<reference evidence="2" key="1">
    <citation type="journal article" date="2014" name="Int. J. Syst. Evol. Microbiol.">
        <title>Complete genome sequence of Corynebacterium casei LMG S-19264T (=DSM 44701T), isolated from a smear-ripened cheese.</title>
        <authorList>
            <consortium name="US DOE Joint Genome Institute (JGI-PGF)"/>
            <person name="Walter F."/>
            <person name="Albersmeier A."/>
            <person name="Kalinowski J."/>
            <person name="Ruckert C."/>
        </authorList>
    </citation>
    <scope>NUCLEOTIDE SEQUENCE</scope>
    <source>
        <strain evidence="2">JCM 4637</strain>
    </source>
</reference>
<evidence type="ECO:0000256" key="1">
    <source>
        <dbReference type="SAM" id="MobiDB-lite"/>
    </source>
</evidence>